<evidence type="ECO:0000313" key="3">
    <source>
        <dbReference type="EMBL" id="RFC62386.1"/>
    </source>
</evidence>
<feature type="compositionally biased region" description="Low complexity" evidence="1">
    <location>
        <begin position="77"/>
        <end position="111"/>
    </location>
</feature>
<feature type="signal peptide" evidence="2">
    <location>
        <begin position="1"/>
        <end position="47"/>
    </location>
</feature>
<organism evidence="3 4">
    <name type="scientific">Fulvimarina endophytica</name>
    <dbReference type="NCBI Taxonomy" id="2293836"/>
    <lineage>
        <taxon>Bacteria</taxon>
        <taxon>Pseudomonadati</taxon>
        <taxon>Pseudomonadota</taxon>
        <taxon>Alphaproteobacteria</taxon>
        <taxon>Hyphomicrobiales</taxon>
        <taxon>Aurantimonadaceae</taxon>
        <taxon>Fulvimarina</taxon>
    </lineage>
</organism>
<protein>
    <submittedName>
        <fullName evidence="3">Uncharacterized protein</fullName>
    </submittedName>
</protein>
<evidence type="ECO:0000313" key="4">
    <source>
        <dbReference type="Proteomes" id="UP000264310"/>
    </source>
</evidence>
<comment type="caution">
    <text evidence="3">The sequence shown here is derived from an EMBL/GenBank/DDBJ whole genome shotgun (WGS) entry which is preliminary data.</text>
</comment>
<dbReference type="Proteomes" id="UP000264310">
    <property type="component" value="Unassembled WGS sequence"/>
</dbReference>
<proteinExistence type="predicted"/>
<dbReference type="AlphaFoldDB" id="A0A371WZM5"/>
<dbReference type="EMBL" id="QURL01000007">
    <property type="protein sequence ID" value="RFC62386.1"/>
    <property type="molecule type" value="Genomic_DNA"/>
</dbReference>
<name>A0A371WZM5_9HYPH</name>
<accession>A0A371WZM5</accession>
<keyword evidence="2" id="KW-0732">Signal</keyword>
<feature type="region of interest" description="Disordered" evidence="1">
    <location>
        <begin position="55"/>
        <end position="114"/>
    </location>
</feature>
<evidence type="ECO:0000256" key="2">
    <source>
        <dbReference type="SAM" id="SignalP"/>
    </source>
</evidence>
<gene>
    <name evidence="3" type="ORF">DYI37_16285</name>
</gene>
<reference evidence="3 4" key="1">
    <citation type="submission" date="2018-08" db="EMBL/GenBank/DDBJ databases">
        <title>Fulvimarina sp. 85, whole genome shotgun sequence.</title>
        <authorList>
            <person name="Tuo L."/>
        </authorList>
    </citation>
    <scope>NUCLEOTIDE SEQUENCE [LARGE SCALE GENOMIC DNA]</scope>
    <source>
        <strain evidence="3 4">85</strain>
    </source>
</reference>
<sequence length="316" mass="33783">MDRLIRSFWEEHMIDRLHVPASGLKAGFLLRTSLLAAGLAVAMPALAQDGAQPREIPEGFVLPGPPPTNAPDTNSDGTQPGTAGPAGEAGTGETQASGAGGTPAAPTSRGGSVVEAPSTVVGAGRTAANPMAFATTPQTGTTDWPCVQRQVPTIQAAQVWSGPDLALGSGVERTSEMREVVDRAIARRISGDEAQKLVRDFIEEVPQAEREKVAAALFTDILDRLNAERGQVLNGILRYGARQKSLAEALRAKAVDMARIQREGDATRFADIREEIAWDTRVFDERRHSLTYVCEVPILIERRAFALGRELSQDLG</sequence>
<keyword evidence="4" id="KW-1185">Reference proteome</keyword>
<feature type="chain" id="PRO_5016802636" evidence="2">
    <location>
        <begin position="48"/>
        <end position="316"/>
    </location>
</feature>
<evidence type="ECO:0000256" key="1">
    <source>
        <dbReference type="SAM" id="MobiDB-lite"/>
    </source>
</evidence>